<dbReference type="PANTHER" id="PTHR13754:SF18">
    <property type="entry name" value="7,8-DIHYDROPTERIN-6-METHYL-4-(BETA-D-RIBOFURANOSYL)-AMINOBENZENE-5'-PHOSPHATE SYNTHASE"/>
    <property type="match status" value="1"/>
</dbReference>
<name>A0ABU5J2D0_9BACI</name>
<dbReference type="Proteomes" id="UP001290455">
    <property type="component" value="Unassembled WGS sequence"/>
</dbReference>
<comment type="caution">
    <text evidence="2">The sequence shown here is derived from an EMBL/GenBank/DDBJ whole genome shotgun (WGS) entry which is preliminary data.</text>
</comment>
<feature type="domain" description="Metallo-beta-lactamase" evidence="1">
    <location>
        <begin position="21"/>
        <end position="82"/>
    </location>
</feature>
<proteinExistence type="predicted"/>
<dbReference type="InterPro" id="IPR036866">
    <property type="entry name" value="RibonucZ/Hydroxyglut_hydro"/>
</dbReference>
<evidence type="ECO:0000313" key="3">
    <source>
        <dbReference type="Proteomes" id="UP001290455"/>
    </source>
</evidence>
<dbReference type="SUPFAM" id="SSF56281">
    <property type="entry name" value="Metallo-hydrolase/oxidoreductase"/>
    <property type="match status" value="1"/>
</dbReference>
<dbReference type="Gene3D" id="3.60.15.10">
    <property type="entry name" value="Ribonuclease Z/Hydroxyacylglutathione hydrolase-like"/>
    <property type="match status" value="1"/>
</dbReference>
<dbReference type="PANTHER" id="PTHR13754">
    <property type="entry name" value="METALLO-BETA-LACTAMASE SUPERFAMILY PROTEIN"/>
    <property type="match status" value="1"/>
</dbReference>
<dbReference type="InterPro" id="IPR052926">
    <property type="entry name" value="Metallo-beta-lactamase_dom"/>
</dbReference>
<sequence length="278" mass="31423">MKLTVLVDNNTYIDRYFIGEPAVSYYIEVDGLKILFDLGYSDAFIRNAAKLDLNLKLLDYVIFSHGHSDHTWGLDPFIRLLSEAELESLSYKKPTFLSHPSAFESKLYGSLEIGSILSEEKLKRQFDLRFSSVPVQLTERFYYLGEIEKRNDFEGKEPIGKTYINGSLEEDFILDDTALVYKSSQGLVIISGCSHSGICNIIEYAKKVTGETRIHDVIGGFHLQNPSPEQLQQTVEYFAEIKPDHLHACHCTDLKSKIALSTAGNLHEVGVGLKLQYD</sequence>
<dbReference type="CDD" id="cd07713">
    <property type="entry name" value="DHPS-like_MBL-fold"/>
    <property type="match status" value="1"/>
</dbReference>
<accession>A0ABU5J2D0</accession>
<gene>
    <name evidence="2" type="ORF">SM124_17465</name>
</gene>
<evidence type="ECO:0000259" key="1">
    <source>
        <dbReference type="Pfam" id="PF00753"/>
    </source>
</evidence>
<dbReference type="InterPro" id="IPR041712">
    <property type="entry name" value="DHPS-like_MBL-fold"/>
</dbReference>
<dbReference type="InterPro" id="IPR001279">
    <property type="entry name" value="Metallo-B-lactamas"/>
</dbReference>
<protein>
    <submittedName>
        <fullName evidence="2">MBL fold metallo-hydrolase</fullName>
    </submittedName>
</protein>
<dbReference type="EMBL" id="JAXOFX010000014">
    <property type="protein sequence ID" value="MDZ5473506.1"/>
    <property type="molecule type" value="Genomic_DNA"/>
</dbReference>
<reference evidence="2 3" key="1">
    <citation type="submission" date="2023-11" db="EMBL/GenBank/DDBJ databases">
        <title>Bacillus jintuensis, isolated from a mudflat on the Beibu Gulf coast.</title>
        <authorList>
            <person name="Li M."/>
        </authorList>
    </citation>
    <scope>NUCLEOTIDE SEQUENCE [LARGE SCALE GENOMIC DNA]</scope>
    <source>
        <strain evidence="2 3">31A1R</strain>
    </source>
</reference>
<organism evidence="2 3">
    <name type="scientific">Robertmurraya mangrovi</name>
    <dbReference type="NCBI Taxonomy" id="3098077"/>
    <lineage>
        <taxon>Bacteria</taxon>
        <taxon>Bacillati</taxon>
        <taxon>Bacillota</taxon>
        <taxon>Bacilli</taxon>
        <taxon>Bacillales</taxon>
        <taxon>Bacillaceae</taxon>
        <taxon>Robertmurraya</taxon>
    </lineage>
</organism>
<dbReference type="RefSeq" id="WP_322447801.1">
    <property type="nucleotide sequence ID" value="NZ_JAXOFX010000014.1"/>
</dbReference>
<keyword evidence="3" id="KW-1185">Reference proteome</keyword>
<evidence type="ECO:0000313" key="2">
    <source>
        <dbReference type="EMBL" id="MDZ5473506.1"/>
    </source>
</evidence>
<dbReference type="Pfam" id="PF00753">
    <property type="entry name" value="Lactamase_B"/>
    <property type="match status" value="1"/>
</dbReference>